<dbReference type="Pfam" id="PF00561">
    <property type="entry name" value="Abhydrolase_1"/>
    <property type="match status" value="1"/>
</dbReference>
<dbReference type="SUPFAM" id="SSF53474">
    <property type="entry name" value="alpha/beta-Hydrolases"/>
    <property type="match status" value="1"/>
</dbReference>
<evidence type="ECO:0000313" key="2">
    <source>
        <dbReference type="Proteomes" id="UP000282597"/>
    </source>
</evidence>
<keyword evidence="2" id="KW-1185">Reference proteome</keyword>
<protein>
    <submittedName>
        <fullName evidence="1">Lipase</fullName>
    </submittedName>
</protein>
<dbReference type="InterPro" id="IPR029058">
    <property type="entry name" value="AB_hydrolase_fold"/>
</dbReference>
<name>A0A2Z6EX10_9BURK</name>
<dbReference type="Gene3D" id="3.40.50.1820">
    <property type="entry name" value="alpha/beta hydrolase"/>
    <property type="match status" value="1"/>
</dbReference>
<dbReference type="InterPro" id="IPR000073">
    <property type="entry name" value="AB_hydrolase_1"/>
</dbReference>
<sequence length="335" mass="36544">MRTHGLFRRCIAASTLLVSSLACAEYDIIASKPSVSATDQTAHTQYPIILVHGIAGAAIRFGVSEYWYQIPVYLARHGAQVYVADVAAFNSELVRGEQLRAQVQRVLDVTGAPKVNLIAHSQGGFDSRYVATIMPAQVASITTIGSPHKGTELLEYAEMDIGRFLVKLAAPVANFVGTLMSWFNDANYEQDVENPLKLMTPAGAAAFTRDFPTAGLSSQRCGYGQEQDVRAGHVQKLYSWTGNYYYRPFDFSNLKMPSFIDLVFSVSGTMIKLKEGGENDGAVPVCSSLFGKVVGAYKWDHLNEANGVAGRLQIGSPDPRAVIYAHLIRLVNNNL</sequence>
<dbReference type="AlphaFoldDB" id="A0A2Z6EX10"/>
<dbReference type="PROSITE" id="PS51257">
    <property type="entry name" value="PROKAR_LIPOPROTEIN"/>
    <property type="match status" value="1"/>
</dbReference>
<proteinExistence type="predicted"/>
<dbReference type="RefSeq" id="WP_045364991.1">
    <property type="nucleotide sequence ID" value="NZ_AP018150.1"/>
</dbReference>
<accession>A0A2Z6EX10</accession>
<dbReference type="EMBL" id="AP018150">
    <property type="protein sequence ID" value="BBE09932.1"/>
    <property type="molecule type" value="Genomic_DNA"/>
</dbReference>
<dbReference type="KEGG" id="mcys:MCB1EB_1771"/>
<dbReference type="Proteomes" id="UP000282597">
    <property type="component" value="Chromosome"/>
</dbReference>
<evidence type="ECO:0000313" key="1">
    <source>
        <dbReference type="EMBL" id="BBE09932.1"/>
    </source>
</evidence>
<organism evidence="1 2">
    <name type="scientific">Mycoavidus cysteinexigens</name>
    <dbReference type="NCBI Taxonomy" id="1553431"/>
    <lineage>
        <taxon>Bacteria</taxon>
        <taxon>Pseudomonadati</taxon>
        <taxon>Pseudomonadota</taxon>
        <taxon>Betaproteobacteria</taxon>
        <taxon>Burkholderiales</taxon>
        <taxon>Burkholderiaceae</taxon>
        <taxon>Mycoavidus</taxon>
    </lineage>
</organism>
<reference evidence="1 2" key="1">
    <citation type="journal article" date="2018" name="Microbes Environ.">
        <title>Comparative Genomic Insights into Endofungal Lifestyles of Two Bacterial Endosymbionts, Mycoavidus cysteinexigens and Burkholderia rhizoxinica.</title>
        <authorList>
            <person name="Sharmin D."/>
            <person name="Guo Y."/>
            <person name="Nishizawa T."/>
            <person name="Ohshima S."/>
            <person name="Sato Y."/>
            <person name="Takashima Y."/>
            <person name="Narisawa K."/>
            <person name="Ohta H."/>
        </authorList>
    </citation>
    <scope>NUCLEOTIDE SEQUENCE [LARGE SCALE GENOMIC DNA]</scope>
    <source>
        <strain evidence="1 2">B1-EB</strain>
    </source>
</reference>
<gene>
    <name evidence="1" type="ORF">MCB1EB_1771</name>
</gene>